<dbReference type="KEGG" id="halh:HTSR_0142"/>
<evidence type="ECO:0000256" key="4">
    <source>
        <dbReference type="ARBA" id="ARBA00022692"/>
    </source>
</evidence>
<evidence type="ECO:0000313" key="13">
    <source>
        <dbReference type="Proteomes" id="UP000185608"/>
    </source>
</evidence>
<comment type="subcellular location">
    <subcellularLocation>
        <location evidence="1 9">Cell membrane</location>
        <topology evidence="1 9">Multi-pass membrane protein</topology>
    </subcellularLocation>
</comment>
<comment type="function">
    <text evidence="9">Involved in protein export.</text>
</comment>
<dbReference type="Pfam" id="PF02355">
    <property type="entry name" value="SecD_SecF_C"/>
    <property type="match status" value="1"/>
</dbReference>
<evidence type="ECO:0000256" key="3">
    <source>
        <dbReference type="ARBA" id="ARBA00022475"/>
    </source>
</evidence>
<dbReference type="InterPro" id="IPR048634">
    <property type="entry name" value="SecD_SecF_C"/>
</dbReference>
<feature type="transmembrane region" description="Helical" evidence="9">
    <location>
        <begin position="455"/>
        <end position="475"/>
    </location>
</feature>
<sequence>MSAIRENWRLVLLVVLVVLSSVALFVPGAPAGSTGEQVAESDATTNLQYGIELSGGTRIRAPPVGITAEEVRVSVEEETALTASLADRLEIDPIDIRVANETNTVEVFTKDVSGDELRSALEAEGYDPGTVRDGVTDETATDLVERVEEKLSESALSGGSVQKITLGGRQVISITAPDRDREELVRILEDRGVVRIYAVSQNESGAYEPTQVLNQDEFARVGSATTNQDGEPGVQVTIAEASAESFSQEMVELGFGDGSTCTAAAEEHDSIESIEGDCMVTTLNGNPVFVGGVEPGLGEDFRSGDFAKSPTFTMTTTSMEEARNLELSLKAGRLPAPLDFENSDSLSLSPALADRFKSNSLIVGILAVIAVSLVVYGRYRRPEVAAPMVVTALSEVYLLLGFVAFVQYPLNLSHIAGFIAVIGTGVDDLVIIADEILQQGNVATGRVFQSRFRKAFWVIGAAAATTIVAMSPLTVLSLGDLSGFAIITIVGVLIGVFITRPAYGDILRHLVVSED</sequence>
<dbReference type="EMBL" id="CP016070">
    <property type="protein sequence ID" value="AOW79350.1"/>
    <property type="molecule type" value="Genomic_DNA"/>
</dbReference>
<gene>
    <name evidence="9" type="primary">secD</name>
    <name evidence="12" type="ORF">HSR6_0143</name>
    <name evidence="11" type="ORF">HTSR_0142</name>
</gene>
<dbReference type="GeneID" id="30416668"/>
<evidence type="ECO:0000259" key="10">
    <source>
        <dbReference type="Pfam" id="PF02355"/>
    </source>
</evidence>
<evidence type="ECO:0000256" key="6">
    <source>
        <dbReference type="ARBA" id="ARBA00022989"/>
    </source>
</evidence>
<evidence type="ECO:0000256" key="9">
    <source>
        <dbReference type="HAMAP-Rule" id="MF_01463"/>
    </source>
</evidence>
<dbReference type="SUPFAM" id="SSF82866">
    <property type="entry name" value="Multidrug efflux transporter AcrB transmembrane domain"/>
    <property type="match status" value="1"/>
</dbReference>
<evidence type="ECO:0000256" key="8">
    <source>
        <dbReference type="ARBA" id="ARBA00023136"/>
    </source>
</evidence>
<evidence type="ECO:0000256" key="7">
    <source>
        <dbReference type="ARBA" id="ARBA00023010"/>
    </source>
</evidence>
<organism evidence="11 13">
    <name type="scientific">Halodesulfurarchaeum formicicum</name>
    <dbReference type="NCBI Taxonomy" id="1873524"/>
    <lineage>
        <taxon>Archaea</taxon>
        <taxon>Methanobacteriati</taxon>
        <taxon>Methanobacteriota</taxon>
        <taxon>Stenosarchaea group</taxon>
        <taxon>Halobacteria</taxon>
        <taxon>Halobacteriales</taxon>
        <taxon>Halobacteriaceae</taxon>
        <taxon>Halodesulfurarchaeum</taxon>
    </lineage>
</organism>
<dbReference type="STRING" id="1873524.HSR6_0143"/>
<feature type="transmembrane region" description="Helical" evidence="9">
    <location>
        <begin position="412"/>
        <end position="434"/>
    </location>
</feature>
<dbReference type="RefSeq" id="WP_070364127.1">
    <property type="nucleotide sequence ID" value="NZ_CP016070.1"/>
</dbReference>
<dbReference type="EMBL" id="CP016804">
    <property type="protein sequence ID" value="APE94617.1"/>
    <property type="molecule type" value="Genomic_DNA"/>
</dbReference>
<feature type="transmembrane region" description="Helical" evidence="9">
    <location>
        <begin position="481"/>
        <end position="499"/>
    </location>
</feature>
<proteinExistence type="inferred from homology"/>
<keyword evidence="5 9" id="KW-0653">Protein transport</keyword>
<dbReference type="GO" id="GO:0065002">
    <property type="term" value="P:intracellular protein transmembrane transport"/>
    <property type="evidence" value="ECO:0007669"/>
    <property type="project" value="UniProtKB-UniRule"/>
</dbReference>
<evidence type="ECO:0000256" key="1">
    <source>
        <dbReference type="ARBA" id="ARBA00004651"/>
    </source>
</evidence>
<protein>
    <recommendedName>
        <fullName evidence="9">Protein-export membrane protein SecD</fullName>
    </recommendedName>
</protein>
<keyword evidence="14" id="KW-1185">Reference proteome</keyword>
<dbReference type="AlphaFoldDB" id="A0A1D8S1X5"/>
<dbReference type="NCBIfam" id="NF006215">
    <property type="entry name" value="PRK08343.1-1"/>
    <property type="match status" value="1"/>
</dbReference>
<dbReference type="Proteomes" id="UP000185608">
    <property type="component" value="Chromosome"/>
</dbReference>
<dbReference type="PANTHER" id="PTHR30081:SF1">
    <property type="entry name" value="PROTEIN TRANSLOCASE SUBUNIT SECD"/>
    <property type="match status" value="1"/>
</dbReference>
<evidence type="ECO:0000256" key="2">
    <source>
        <dbReference type="ARBA" id="ARBA00022448"/>
    </source>
</evidence>
<accession>A0A1J1AAM6</accession>
<keyword evidence="6 9" id="KW-1133">Transmembrane helix</keyword>
<accession>A0A1D8S1X5</accession>
<feature type="transmembrane region" description="Helical" evidence="9">
    <location>
        <begin position="384"/>
        <end position="406"/>
    </location>
</feature>
<keyword evidence="8 9" id="KW-0472">Membrane</keyword>
<feature type="transmembrane region" description="Helical" evidence="9">
    <location>
        <begin position="360"/>
        <end position="377"/>
    </location>
</feature>
<dbReference type="Proteomes" id="UP000186165">
    <property type="component" value="Chromosome"/>
</dbReference>
<comment type="caution">
    <text evidence="9">Lacks conserved residue(s) required for the propagation of feature annotation.</text>
</comment>
<comment type="subunit">
    <text evidence="9">Part of the protein translocation apparatus. Forms a complex with SecF.</text>
</comment>
<dbReference type="InterPro" id="IPR024912">
    <property type="entry name" value="SecD_arc"/>
</dbReference>
<dbReference type="Gene3D" id="1.20.1640.10">
    <property type="entry name" value="Multidrug efflux transporter AcrB transmembrane domain"/>
    <property type="match status" value="1"/>
</dbReference>
<dbReference type="PATRIC" id="fig|1855411.3.peg.140"/>
<evidence type="ECO:0000313" key="11">
    <source>
        <dbReference type="EMBL" id="AOW79350.1"/>
    </source>
</evidence>
<name>A0A1D8S1X5_9EURY</name>
<dbReference type="GO" id="GO:0006605">
    <property type="term" value="P:protein targeting"/>
    <property type="evidence" value="ECO:0007669"/>
    <property type="project" value="UniProtKB-UniRule"/>
</dbReference>
<dbReference type="HAMAP" id="MF_01463_A">
    <property type="entry name" value="SecD_A"/>
    <property type="match status" value="1"/>
</dbReference>
<keyword evidence="4 9" id="KW-0812">Transmembrane</keyword>
<dbReference type="GO" id="GO:0005886">
    <property type="term" value="C:plasma membrane"/>
    <property type="evidence" value="ECO:0007669"/>
    <property type="project" value="UniProtKB-SubCell"/>
</dbReference>
<feature type="domain" description="Protein export membrane protein SecD/SecF C-terminal" evidence="10">
    <location>
        <begin position="339"/>
        <end position="497"/>
    </location>
</feature>
<dbReference type="InterPro" id="IPR022813">
    <property type="entry name" value="SecD/SecF_arch_bac"/>
</dbReference>
<keyword evidence="3 9" id="KW-1003">Cell membrane</keyword>
<dbReference type="PANTHER" id="PTHR30081">
    <property type="entry name" value="PROTEIN-EXPORT MEMBRANE PROTEIN SEC"/>
    <property type="match status" value="1"/>
</dbReference>
<dbReference type="OrthoDB" id="146638at2157"/>
<reference evidence="12" key="3">
    <citation type="journal article" date="2017" name="ISME J.">
        <title>Discovery of anaerobic lithoheterotrophic haloarchaea, ubiquitous in hypersaline habitats.</title>
        <authorList>
            <person name="Sorokin D.Y."/>
            <person name="Messina E."/>
            <person name="Smedile F."/>
            <person name="Roman P."/>
            <person name="Damste J.S.S."/>
            <person name="Ciordia S."/>
            <person name="Mena M.C."/>
            <person name="Ferrer M."/>
            <person name="Golyshin P.N."/>
            <person name="Kublanov I.V."/>
            <person name="Samarov N.I."/>
            <person name="Toshchakov S.V."/>
            <person name="La Cono V."/>
            <person name="Yakimov M.M."/>
        </authorList>
    </citation>
    <scope>NUCLEOTIDE SEQUENCE</scope>
    <source>
        <strain evidence="12">HSR6</strain>
    </source>
</reference>
<evidence type="ECO:0000313" key="12">
    <source>
        <dbReference type="EMBL" id="APE94617.1"/>
    </source>
</evidence>
<dbReference type="KEGG" id="hhsr:HSR6_0143"/>
<comment type="similarity">
    <text evidence="9">Belongs to the SecD/SecF family. SecD subfamily.</text>
</comment>
<keyword evidence="7 9" id="KW-0811">Translocation</keyword>
<keyword evidence="2 9" id="KW-0813">Transport</keyword>
<evidence type="ECO:0000256" key="5">
    <source>
        <dbReference type="ARBA" id="ARBA00022927"/>
    </source>
</evidence>
<reference evidence="14" key="2">
    <citation type="submission" date="2016-08" db="EMBL/GenBank/DDBJ databases">
        <title>Discovery of first anaerobic lithoheterotrophic haloarchae widely represented in hypersaline habitats.</title>
        <authorList>
            <person name="Sorokin D.Y."/>
            <person name="Kublanov I.V."/>
            <person name="Roman P."/>
            <person name="Sinninghe Damste J.S."/>
            <person name="Golyshin P.N."/>
            <person name="Rojo D."/>
            <person name="Ciordia S."/>
            <person name="Mena Md.C."/>
            <person name="Ferrer M."/>
            <person name="Smedile F."/>
            <person name="Messina E."/>
            <person name="La Cono V."/>
            <person name="Yakimov M.M."/>
        </authorList>
    </citation>
    <scope>NUCLEOTIDE SEQUENCE [LARGE SCALE GENOMIC DNA]</scope>
    <source>
        <strain evidence="14">HSR6</strain>
    </source>
</reference>
<reference evidence="11 13" key="1">
    <citation type="submission" date="2016-06" db="EMBL/GenBank/DDBJ databases">
        <title>Discovery of anaerobic lithoheterotrophic haloarchaeon capable of sulfur respiration by hydrogen and formate.</title>
        <authorList>
            <person name="Sorokin D.Y."/>
            <person name="Kublanov I.V."/>
            <person name="Roman P."/>
            <person name="Sinninghe Damste J.S."/>
            <person name="Golyshin P.N."/>
            <person name="Rojo D."/>
            <person name="Ciordia S."/>
            <person name="Mena Md.C."/>
            <person name="Ferrer M."/>
            <person name="Smedile F."/>
            <person name="Messina E."/>
            <person name="La Cono V."/>
            <person name="Yakimov M.M."/>
        </authorList>
    </citation>
    <scope>NUCLEOTIDE SEQUENCE [LARGE SCALE GENOMIC DNA]</scope>
    <source>
        <strain evidence="11 13">HTSR1</strain>
    </source>
</reference>
<evidence type="ECO:0000313" key="14">
    <source>
        <dbReference type="Proteomes" id="UP000186165"/>
    </source>
</evidence>